<dbReference type="EMBL" id="WJXB01000008">
    <property type="protein sequence ID" value="MRN55403.1"/>
    <property type="molecule type" value="Genomic_DNA"/>
</dbReference>
<keyword evidence="1" id="KW-1133">Transmembrane helix</keyword>
<evidence type="ECO:0000313" key="2">
    <source>
        <dbReference type="EMBL" id="MRN55403.1"/>
    </source>
</evidence>
<reference evidence="2 3" key="1">
    <citation type="submission" date="2019-11" db="EMBL/GenBank/DDBJ databases">
        <title>Paenibacillus monticola sp. nov., a novel PGPR strain isolated from mountain sample in China.</title>
        <authorList>
            <person name="Zhao Q."/>
            <person name="Li H.-P."/>
            <person name="Zhang J.-L."/>
        </authorList>
    </citation>
    <scope>NUCLEOTIDE SEQUENCE [LARGE SCALE GENOMIC DNA]</scope>
    <source>
        <strain evidence="2 3">LC-T2</strain>
    </source>
</reference>
<keyword evidence="1" id="KW-0472">Membrane</keyword>
<organism evidence="2 3">
    <name type="scientific">Paenibacillus monticola</name>
    <dbReference type="NCBI Taxonomy" id="2666075"/>
    <lineage>
        <taxon>Bacteria</taxon>
        <taxon>Bacillati</taxon>
        <taxon>Bacillota</taxon>
        <taxon>Bacilli</taxon>
        <taxon>Bacillales</taxon>
        <taxon>Paenibacillaceae</taxon>
        <taxon>Paenibacillus</taxon>
    </lineage>
</organism>
<feature type="transmembrane region" description="Helical" evidence="1">
    <location>
        <begin position="87"/>
        <end position="108"/>
    </location>
</feature>
<name>A0A7X2L3L3_9BACL</name>
<proteinExistence type="predicted"/>
<sequence length="121" mass="13801">MMGIPSSVLESTIFPDFLIPGILLLVVFGLLPLLILYSLIKRPQWKWADRLNPFKELHSSWALSLYIGFGQIIWIMVQTYMMNAVSIVHVFYTCLGLLIQAITLLPSVQKFFVLDGRGERS</sequence>
<evidence type="ECO:0000313" key="3">
    <source>
        <dbReference type="Proteomes" id="UP000463051"/>
    </source>
</evidence>
<gene>
    <name evidence="2" type="ORF">GJB61_20690</name>
</gene>
<comment type="caution">
    <text evidence="2">The sequence shown here is derived from an EMBL/GenBank/DDBJ whole genome shotgun (WGS) entry which is preliminary data.</text>
</comment>
<protein>
    <submittedName>
        <fullName evidence="2">Uncharacterized protein</fullName>
    </submittedName>
</protein>
<dbReference type="AlphaFoldDB" id="A0A7X2L3L3"/>
<dbReference type="Proteomes" id="UP000463051">
    <property type="component" value="Unassembled WGS sequence"/>
</dbReference>
<keyword evidence="1" id="KW-0812">Transmembrane</keyword>
<keyword evidence="3" id="KW-1185">Reference proteome</keyword>
<evidence type="ECO:0000256" key="1">
    <source>
        <dbReference type="SAM" id="Phobius"/>
    </source>
</evidence>
<feature type="transmembrane region" description="Helical" evidence="1">
    <location>
        <begin position="17"/>
        <end position="40"/>
    </location>
</feature>
<accession>A0A7X2L3L3</accession>
<feature type="transmembrane region" description="Helical" evidence="1">
    <location>
        <begin position="61"/>
        <end position="81"/>
    </location>
</feature>